<comment type="caution">
    <text evidence="1">The sequence shown here is derived from an EMBL/GenBank/DDBJ whole genome shotgun (WGS) entry which is preliminary data.</text>
</comment>
<name>A0A944D5I4_DENI1</name>
<reference evidence="2" key="1">
    <citation type="journal article" date="2022" name="ISME J.">
        <title>Genetic and phylogenetic analysis of dissimilatory iodate-reducing bacteria identifies potential niches across the world's oceans.</title>
        <authorList>
            <person name="Reyes-Umana V."/>
            <person name="Henning Z."/>
            <person name="Lee K."/>
            <person name="Barnum T.P."/>
            <person name="Coates J.D."/>
        </authorList>
    </citation>
    <scope>NUCLEOTIDE SEQUENCE [LARGE SCALE GENOMIC DNA]</scope>
    <source>
        <strain evidence="2">IR12</strain>
    </source>
</reference>
<dbReference type="AlphaFoldDB" id="A0A944D5I4"/>
<dbReference type="EMBL" id="JAEKFT010000003">
    <property type="protein sequence ID" value="MBT0960245.1"/>
    <property type="molecule type" value="Genomic_DNA"/>
</dbReference>
<sequence length="138" mass="15150">MKDIKQLIREATGIADASRIEAIERCMRAEVFVSTLEWIPEERLVRGATQACALVRERDAAHFICMEFKGKGDPFFGGNADDRALLTDGFFGHSDERNPAARYLTARDAIAAGERAPNRRSGAVVGAVPLQAIPVVRH</sequence>
<organism evidence="1 2">
    <name type="scientific">Denitromonas iodatirespirans</name>
    <dbReference type="NCBI Taxonomy" id="2795389"/>
    <lineage>
        <taxon>Bacteria</taxon>
        <taxon>Pseudomonadati</taxon>
        <taxon>Pseudomonadota</taxon>
        <taxon>Betaproteobacteria</taxon>
        <taxon>Rhodocyclales</taxon>
        <taxon>Zoogloeaceae</taxon>
        <taxon>Denitromonas</taxon>
    </lineage>
</organism>
<accession>A0A944D5I4</accession>
<evidence type="ECO:0000313" key="2">
    <source>
        <dbReference type="Proteomes" id="UP000694660"/>
    </source>
</evidence>
<protein>
    <submittedName>
        <fullName evidence="1">Uncharacterized protein</fullName>
    </submittedName>
</protein>
<proteinExistence type="predicted"/>
<evidence type="ECO:0000313" key="1">
    <source>
        <dbReference type="EMBL" id="MBT0960245.1"/>
    </source>
</evidence>
<gene>
    <name evidence="1" type="ORF">I8J34_03570</name>
</gene>
<dbReference type="Proteomes" id="UP000694660">
    <property type="component" value="Unassembled WGS sequence"/>
</dbReference>
<dbReference type="RefSeq" id="WP_214359998.1">
    <property type="nucleotide sequence ID" value="NZ_JAEKFT010000003.1"/>
</dbReference>
<keyword evidence="2" id="KW-1185">Reference proteome</keyword>